<name>A0A8K1FDP3_PYTOL</name>
<dbReference type="Gene3D" id="3.90.320.10">
    <property type="match status" value="1"/>
</dbReference>
<accession>A0A8K1FDP3</accession>
<evidence type="ECO:0000313" key="1">
    <source>
        <dbReference type="EMBL" id="TMW55802.1"/>
    </source>
</evidence>
<organism evidence="1 2">
    <name type="scientific">Pythium oligandrum</name>
    <name type="common">Mycoparasitic fungus</name>
    <dbReference type="NCBI Taxonomy" id="41045"/>
    <lineage>
        <taxon>Eukaryota</taxon>
        <taxon>Sar</taxon>
        <taxon>Stramenopiles</taxon>
        <taxon>Oomycota</taxon>
        <taxon>Peronosporomycetes</taxon>
        <taxon>Pythiales</taxon>
        <taxon>Pythiaceae</taxon>
        <taxon>Pythium</taxon>
    </lineage>
</organism>
<sequence>MDGVRLAASKVALLVGLHEYGDVSEAILDYVYQGHEELLESDAKTLQLRIVSQDEEIRSLVAKTGKKLAPQLKEILLWTEQRKETTSLETAQELLKGVDGLVATAQKKQKLVAEEAAEIKRLISERIRLSYGARNEDVALQTYEKSTGCTVRLTNELFYFLLFPNVDDSSTELDFSALERQIRTRVVSKGQILRSNEEESEGDAENSEGGAYFSICGMVDGVTDTLEIMEDDDWQLVPIVIEVKNRMRAFRVPPPLYDHIQMAVYMKMVDVRAGDLVQCLNNDRTSIHISRVSLDAYPLSSSSMASAGLWVSVLLPRLYTVAQTIYKFRRNDRLRLAYLNGSESERMEMLRRECDFL</sequence>
<evidence type="ECO:0000313" key="2">
    <source>
        <dbReference type="Proteomes" id="UP000794436"/>
    </source>
</evidence>
<dbReference type="OrthoDB" id="161325at2759"/>
<reference evidence="1" key="1">
    <citation type="submission" date="2019-03" db="EMBL/GenBank/DDBJ databases">
        <title>Long read genome sequence of the mycoparasitic Pythium oligandrum ATCC 38472 isolated from sugarbeet rhizosphere.</title>
        <authorList>
            <person name="Gaulin E."/>
        </authorList>
    </citation>
    <scope>NUCLEOTIDE SEQUENCE</scope>
    <source>
        <strain evidence="1">ATCC 38472_TT</strain>
    </source>
</reference>
<dbReference type="InterPro" id="IPR011604">
    <property type="entry name" value="PDDEXK-like_dom_sf"/>
</dbReference>
<dbReference type="AlphaFoldDB" id="A0A8K1FDP3"/>
<dbReference type="EMBL" id="SPLM01000146">
    <property type="protein sequence ID" value="TMW55802.1"/>
    <property type="molecule type" value="Genomic_DNA"/>
</dbReference>
<protein>
    <submittedName>
        <fullName evidence="1">Uncharacterized protein</fullName>
    </submittedName>
</protein>
<keyword evidence="2" id="KW-1185">Reference proteome</keyword>
<proteinExistence type="predicted"/>
<gene>
    <name evidence="1" type="ORF">Poli38472_008450</name>
</gene>
<comment type="caution">
    <text evidence="1">The sequence shown here is derived from an EMBL/GenBank/DDBJ whole genome shotgun (WGS) entry which is preliminary data.</text>
</comment>
<dbReference type="Proteomes" id="UP000794436">
    <property type="component" value="Unassembled WGS sequence"/>
</dbReference>